<name>A0ABV8JVC2_9BACL</name>
<evidence type="ECO:0000259" key="10">
    <source>
        <dbReference type="PROSITE" id="PS50928"/>
    </source>
</evidence>
<comment type="similarity">
    <text evidence="2">Belongs to the binding-protein-dependent transport system permease family. HisMQ subfamily.</text>
</comment>
<evidence type="ECO:0000256" key="6">
    <source>
        <dbReference type="ARBA" id="ARBA00022970"/>
    </source>
</evidence>
<dbReference type="InterPro" id="IPR000515">
    <property type="entry name" value="MetI-like"/>
</dbReference>
<sequence>MSFDTEFVLRVLPQFLKATLVTFEIAGIAILASMLVASANAAILFFRLSGLAFLVRLYVELARNTPLLIQLFFLYFALPSLGIRLSGMTTAILAMTFLGGGYMTEVFRAGMEAVPKSQLESGLALGLSRLQLLRAIVLPQAMRIGTPALFATFVFLLKETTVVSAVSVPEIMYTTTNYIALYYKTYEMLAVMTGIYLVMFLPLSALLSALERRFRHGQFGT</sequence>
<dbReference type="Proteomes" id="UP001595715">
    <property type="component" value="Unassembled WGS sequence"/>
</dbReference>
<evidence type="ECO:0000256" key="3">
    <source>
        <dbReference type="ARBA" id="ARBA00022448"/>
    </source>
</evidence>
<evidence type="ECO:0000256" key="4">
    <source>
        <dbReference type="ARBA" id="ARBA00022475"/>
    </source>
</evidence>
<keyword evidence="12" id="KW-1185">Reference proteome</keyword>
<evidence type="ECO:0000256" key="9">
    <source>
        <dbReference type="RuleBase" id="RU363032"/>
    </source>
</evidence>
<evidence type="ECO:0000256" key="1">
    <source>
        <dbReference type="ARBA" id="ARBA00004651"/>
    </source>
</evidence>
<feature type="transmembrane region" description="Helical" evidence="9">
    <location>
        <begin position="188"/>
        <end position="210"/>
    </location>
</feature>
<feature type="transmembrane region" description="Helical" evidence="9">
    <location>
        <begin position="20"/>
        <end position="46"/>
    </location>
</feature>
<keyword evidence="6" id="KW-0029">Amino-acid transport</keyword>
<keyword evidence="7 9" id="KW-1133">Transmembrane helix</keyword>
<dbReference type="Pfam" id="PF00528">
    <property type="entry name" value="BPD_transp_1"/>
    <property type="match status" value="1"/>
</dbReference>
<dbReference type="PANTHER" id="PTHR30614:SF37">
    <property type="entry name" value="AMINO-ACID ABC TRANSPORTER PERMEASE PROTEIN YHDX-RELATED"/>
    <property type="match status" value="1"/>
</dbReference>
<keyword evidence="4" id="KW-1003">Cell membrane</keyword>
<feature type="transmembrane region" description="Helical" evidence="9">
    <location>
        <begin position="132"/>
        <end position="157"/>
    </location>
</feature>
<dbReference type="PANTHER" id="PTHR30614">
    <property type="entry name" value="MEMBRANE COMPONENT OF AMINO ACID ABC TRANSPORTER"/>
    <property type="match status" value="1"/>
</dbReference>
<dbReference type="SUPFAM" id="SSF161098">
    <property type="entry name" value="MetI-like"/>
    <property type="match status" value="1"/>
</dbReference>
<organism evidence="11 12">
    <name type="scientific">Paenibacillus xanthanilyticus</name>
    <dbReference type="NCBI Taxonomy" id="1783531"/>
    <lineage>
        <taxon>Bacteria</taxon>
        <taxon>Bacillati</taxon>
        <taxon>Bacillota</taxon>
        <taxon>Bacilli</taxon>
        <taxon>Bacillales</taxon>
        <taxon>Paenibacillaceae</taxon>
        <taxon>Paenibacillus</taxon>
    </lineage>
</organism>
<evidence type="ECO:0000256" key="7">
    <source>
        <dbReference type="ARBA" id="ARBA00022989"/>
    </source>
</evidence>
<feature type="domain" description="ABC transmembrane type-1" evidence="10">
    <location>
        <begin position="19"/>
        <end position="207"/>
    </location>
</feature>
<dbReference type="RefSeq" id="WP_377716508.1">
    <property type="nucleotide sequence ID" value="NZ_JBHSAM010000001.1"/>
</dbReference>
<reference evidence="12" key="1">
    <citation type="journal article" date="2019" name="Int. J. Syst. Evol. Microbiol.">
        <title>The Global Catalogue of Microorganisms (GCM) 10K type strain sequencing project: providing services to taxonomists for standard genome sequencing and annotation.</title>
        <authorList>
            <consortium name="The Broad Institute Genomics Platform"/>
            <consortium name="The Broad Institute Genome Sequencing Center for Infectious Disease"/>
            <person name="Wu L."/>
            <person name="Ma J."/>
        </authorList>
    </citation>
    <scope>NUCLEOTIDE SEQUENCE [LARGE SCALE GENOMIC DNA]</scope>
    <source>
        <strain evidence="12">IBRC-M 10987</strain>
    </source>
</reference>
<evidence type="ECO:0000256" key="5">
    <source>
        <dbReference type="ARBA" id="ARBA00022692"/>
    </source>
</evidence>
<keyword evidence="3 9" id="KW-0813">Transport</keyword>
<evidence type="ECO:0000313" key="11">
    <source>
        <dbReference type="EMBL" id="MFC4098111.1"/>
    </source>
</evidence>
<feature type="transmembrane region" description="Helical" evidence="9">
    <location>
        <begin position="91"/>
        <end position="111"/>
    </location>
</feature>
<dbReference type="PROSITE" id="PS50928">
    <property type="entry name" value="ABC_TM1"/>
    <property type="match status" value="1"/>
</dbReference>
<keyword evidence="5 9" id="KW-0812">Transmembrane</keyword>
<accession>A0ABV8JVC2</accession>
<proteinExistence type="inferred from homology"/>
<dbReference type="NCBIfam" id="TIGR01726">
    <property type="entry name" value="HEQRo_perm_3TM"/>
    <property type="match status" value="1"/>
</dbReference>
<comment type="subcellular location">
    <subcellularLocation>
        <location evidence="1 9">Cell membrane</location>
        <topology evidence="1 9">Multi-pass membrane protein</topology>
    </subcellularLocation>
</comment>
<dbReference type="InterPro" id="IPR010065">
    <property type="entry name" value="AA_ABC_transptr_permease_3TM"/>
</dbReference>
<dbReference type="Gene3D" id="1.10.3720.10">
    <property type="entry name" value="MetI-like"/>
    <property type="match status" value="1"/>
</dbReference>
<protein>
    <submittedName>
        <fullName evidence="11">Amino acid ABC transporter permease</fullName>
    </submittedName>
</protein>
<evidence type="ECO:0000256" key="8">
    <source>
        <dbReference type="ARBA" id="ARBA00023136"/>
    </source>
</evidence>
<dbReference type="EMBL" id="JBHSAM010000001">
    <property type="protein sequence ID" value="MFC4098111.1"/>
    <property type="molecule type" value="Genomic_DNA"/>
</dbReference>
<dbReference type="InterPro" id="IPR043429">
    <property type="entry name" value="ArtM/GltK/GlnP/TcyL/YhdX-like"/>
</dbReference>
<dbReference type="InterPro" id="IPR035906">
    <property type="entry name" value="MetI-like_sf"/>
</dbReference>
<evidence type="ECO:0000256" key="2">
    <source>
        <dbReference type="ARBA" id="ARBA00010072"/>
    </source>
</evidence>
<keyword evidence="8 9" id="KW-0472">Membrane</keyword>
<gene>
    <name evidence="11" type="ORF">ACFOZ8_00380</name>
</gene>
<dbReference type="CDD" id="cd06261">
    <property type="entry name" value="TM_PBP2"/>
    <property type="match status" value="1"/>
</dbReference>
<evidence type="ECO:0000313" key="12">
    <source>
        <dbReference type="Proteomes" id="UP001595715"/>
    </source>
</evidence>
<comment type="caution">
    <text evidence="11">The sequence shown here is derived from an EMBL/GenBank/DDBJ whole genome shotgun (WGS) entry which is preliminary data.</text>
</comment>